<protein>
    <submittedName>
        <fullName evidence="3">ZYBA0S04-01926g1_1</fullName>
    </submittedName>
</protein>
<proteinExistence type="predicted"/>
<keyword evidence="2" id="KW-1133">Transmembrane helix</keyword>
<keyword evidence="2" id="KW-0812">Transmembrane</keyword>
<gene>
    <name evidence="3" type="ORF">BN860_01926g</name>
</gene>
<feature type="region of interest" description="Disordered" evidence="1">
    <location>
        <begin position="68"/>
        <end position="99"/>
    </location>
</feature>
<evidence type="ECO:0000313" key="4">
    <source>
        <dbReference type="Proteomes" id="UP000019375"/>
    </source>
</evidence>
<keyword evidence="4" id="KW-1185">Reference proteome</keyword>
<feature type="region of interest" description="Disordered" evidence="1">
    <location>
        <begin position="851"/>
        <end position="886"/>
    </location>
</feature>
<evidence type="ECO:0000256" key="2">
    <source>
        <dbReference type="SAM" id="Phobius"/>
    </source>
</evidence>
<keyword evidence="2" id="KW-0472">Membrane</keyword>
<dbReference type="OrthoDB" id="4036548at2759"/>
<feature type="compositionally biased region" description="Polar residues" evidence="1">
    <location>
        <begin position="874"/>
        <end position="885"/>
    </location>
</feature>
<feature type="region of interest" description="Disordered" evidence="1">
    <location>
        <begin position="911"/>
        <end position="974"/>
    </location>
</feature>
<feature type="transmembrane region" description="Helical" evidence="2">
    <location>
        <begin position="809"/>
        <end position="831"/>
    </location>
</feature>
<dbReference type="Proteomes" id="UP000019375">
    <property type="component" value="Unassembled WGS sequence"/>
</dbReference>
<feature type="compositionally biased region" description="Basic and acidic residues" evidence="1">
    <location>
        <begin position="915"/>
        <end position="930"/>
    </location>
</feature>
<dbReference type="EMBL" id="HG316457">
    <property type="protein sequence ID" value="CDF89341.1"/>
    <property type="molecule type" value="Genomic_DNA"/>
</dbReference>
<organism evidence="3 4">
    <name type="scientific">Zygosaccharomyces bailii (strain CLIB 213 / ATCC 58445 / CBS 680 / BCRC 21525 / NBRC 1098 / NCYC 1416 / NRRL Y-2227)</name>
    <dbReference type="NCBI Taxonomy" id="1333698"/>
    <lineage>
        <taxon>Eukaryota</taxon>
        <taxon>Fungi</taxon>
        <taxon>Dikarya</taxon>
        <taxon>Ascomycota</taxon>
        <taxon>Saccharomycotina</taxon>
        <taxon>Saccharomycetes</taxon>
        <taxon>Saccharomycetales</taxon>
        <taxon>Saccharomycetaceae</taxon>
        <taxon>Zygosaccharomyces</taxon>
    </lineage>
</organism>
<feature type="region of interest" description="Disordered" evidence="1">
    <location>
        <begin position="213"/>
        <end position="233"/>
    </location>
</feature>
<feature type="compositionally biased region" description="Polar residues" evidence="1">
    <location>
        <begin position="948"/>
        <end position="962"/>
    </location>
</feature>
<evidence type="ECO:0000256" key="1">
    <source>
        <dbReference type="SAM" id="MobiDB-lite"/>
    </source>
</evidence>
<reference evidence="4" key="1">
    <citation type="journal article" date="2013" name="Genome Announc.">
        <title>Genome sequence of the food spoilage yeast Zygosaccharomyces bailii CLIB 213(T).</title>
        <authorList>
            <person name="Galeote V."/>
            <person name="Bigey F."/>
            <person name="Devillers H."/>
            <person name="Neuveglise C."/>
            <person name="Dequin S."/>
        </authorList>
    </citation>
    <scope>NUCLEOTIDE SEQUENCE [LARGE SCALE GENOMIC DNA]</scope>
    <source>
        <strain evidence="4">CLIB 213 / ATCC 58445 / CBS 680 / CCRC 21525 / NBRC 1098 / NCYC 1416 / NRRL Y-2227</strain>
    </source>
</reference>
<feature type="region of interest" description="Disordered" evidence="1">
    <location>
        <begin position="270"/>
        <end position="325"/>
    </location>
</feature>
<sequence>MEVNFTSIWQNLSPSELLTSASTHWGGTSTTVEPVSSLLASASTSLPLDSARWQSTSTSTYVYSTTSAQTQATNEYTSETLTSSPSYDENNFYSSSRPQSTYDYSNSNILRSTLTSAPSSTTAYETMSYSSAGSQADFYSDHSDLSIVTTSTLSYPTSSSSLIPSDYYESATTSTSNAKAIFYSSSNSPSWTETTDFEISETSSWWSYTSSPTWDDSYSPSSSNTGSASATRTTVSDTFGIQTGAYITDDSESSTSSGDIWASSGETLVPSYTSPSASPVPSTTTIEYSSSSYTSPGESSVSTLSESLIPSPTSSSTSSVLIATPGEPSIPSSSMLIATSNEPLIPSVSTPSMSPILATTSSESLIPSVAPYSTSLVYGTPPEFSSSSAIFPEASIISTETSSWDSMAAPSYYSSEYSSSVSTPLVSSISETAELSTTSSTVEWYSSGFPTSLYAMTPSISVSVDSLTLPTPLSAYYTTTEQTSQIWTSSDTFPLEATTSFAAESTGFPSLYNSATHTTPISTWEPISSTWGPSTTESFEVSNSNFYYSSIIPTDITSTVESSVNSVTNPVYWLDFTSSTTTTSIGEPTSSDYTLTTSSYIPFTTTEWSDATPTTASSVVEAALTTASIWSGSTPLDLLPSSSFTSSSSGFFTSSTESAVPSPSIRLNYTSSLASSTGSATKSKNSTRPTSTANSTTLATSSKLSSSRLSSSHSSSVTSANTGYSVSYDTKYAYYIYTQTYIITDATTTFGTGIPTTVEEPRSVSTTFSAPQTIVTQDMQFYNNWLNSGVGHTNAQHSSGSGKSDTGKIVGGVVGGVCGFLACCLVTWIFFRRRRNGHKGILKSAQGFSSEIGSRMDDSSSQEPQVPAFGEKPQASSDNNNNGTPLFSIFRTQKIPETENGEANLDLFLNPNQQRESKASENPFRDEFNFRRRPAIPPPVPPPRKMHSNTQYPATSRSSNTPRDNRSSYVSSLGDSSFVSSLQGDYSTLSSGPIRLDPGNYNAGNPEGPHGGFFREVV</sequence>
<name>A0A8J2WZB8_ZYGB2</name>
<accession>A0A8J2WZB8</accession>
<dbReference type="AlphaFoldDB" id="A0A8J2WZB8"/>
<evidence type="ECO:0000313" key="3">
    <source>
        <dbReference type="EMBL" id="CDF89341.1"/>
    </source>
</evidence>
<feature type="region of interest" description="Disordered" evidence="1">
    <location>
        <begin position="990"/>
        <end position="1018"/>
    </location>
</feature>
<feature type="compositionally biased region" description="Low complexity" evidence="1">
    <location>
        <begin position="270"/>
        <end position="319"/>
    </location>
</feature>
<feature type="region of interest" description="Disordered" evidence="1">
    <location>
        <begin position="676"/>
        <end position="699"/>
    </location>
</feature>